<protein>
    <submittedName>
        <fullName evidence="2">NrdH-redoxin</fullName>
    </submittedName>
</protein>
<dbReference type="Proteomes" id="UP001167919">
    <property type="component" value="Unassembled WGS sequence"/>
</dbReference>
<dbReference type="InterPro" id="IPR002109">
    <property type="entry name" value="Glutaredoxin"/>
</dbReference>
<evidence type="ECO:0000259" key="1">
    <source>
        <dbReference type="Pfam" id="PF00462"/>
    </source>
</evidence>
<proteinExistence type="predicted"/>
<dbReference type="CDD" id="cd02976">
    <property type="entry name" value="NrdH"/>
    <property type="match status" value="1"/>
</dbReference>
<evidence type="ECO:0000313" key="3">
    <source>
        <dbReference type="Proteomes" id="UP001167919"/>
    </source>
</evidence>
<name>A0AAJ1R8M8_9LACO</name>
<reference evidence="2" key="1">
    <citation type="submission" date="2019-01" db="EMBL/GenBank/DDBJ databases">
        <title>Oenococcus sicerae UCMA17102.</title>
        <authorList>
            <person name="Cousin F.J."/>
            <person name="Le Guellec R."/>
            <person name="Cretenet M."/>
        </authorList>
    </citation>
    <scope>NUCLEOTIDE SEQUENCE</scope>
    <source>
        <strain evidence="2">UCMA17102</strain>
    </source>
</reference>
<evidence type="ECO:0000313" key="2">
    <source>
        <dbReference type="EMBL" id="MDN6899560.1"/>
    </source>
</evidence>
<dbReference type="AlphaFoldDB" id="A0AAJ1R8M8"/>
<accession>A0AAJ1R8M8</accession>
<dbReference type="Pfam" id="PF00462">
    <property type="entry name" value="Glutaredoxin"/>
    <property type="match status" value="1"/>
</dbReference>
<dbReference type="SUPFAM" id="SSF52833">
    <property type="entry name" value="Thioredoxin-like"/>
    <property type="match status" value="1"/>
</dbReference>
<dbReference type="EMBL" id="SDWY01000001">
    <property type="protein sequence ID" value="MDN6899560.1"/>
    <property type="molecule type" value="Genomic_DNA"/>
</dbReference>
<dbReference type="InterPro" id="IPR036249">
    <property type="entry name" value="Thioredoxin-like_sf"/>
</dbReference>
<comment type="caution">
    <text evidence="2">The sequence shown here is derived from an EMBL/GenBank/DDBJ whole genome shotgun (WGS) entry which is preliminary data.</text>
</comment>
<dbReference type="Gene3D" id="3.40.30.10">
    <property type="entry name" value="Glutaredoxin"/>
    <property type="match status" value="1"/>
</dbReference>
<organism evidence="2 3">
    <name type="scientific">Oenococcus sicerae</name>
    <dbReference type="NCBI Taxonomy" id="2203724"/>
    <lineage>
        <taxon>Bacteria</taxon>
        <taxon>Bacillati</taxon>
        <taxon>Bacillota</taxon>
        <taxon>Bacilli</taxon>
        <taxon>Lactobacillales</taxon>
        <taxon>Lactobacillaceae</taxon>
        <taxon>Oenococcus</taxon>
    </lineage>
</organism>
<feature type="domain" description="Glutaredoxin" evidence="1">
    <location>
        <begin position="2"/>
        <end position="53"/>
    </location>
</feature>
<sequence>MTIYTKNNCVQCKMTERWLLDHGLKEFKVVNTSINHEGLAYVKSKGIKQLPYVETDIRSWSGFKPQELAKLVK</sequence>
<gene>
    <name evidence="2" type="ORF">EVC35_00870</name>
</gene>
<dbReference type="RefSeq" id="WP_301710857.1">
    <property type="nucleotide sequence ID" value="NZ_SDWY01000001.1"/>
</dbReference>